<dbReference type="InParanoid" id="H6BUX3"/>
<dbReference type="EMBL" id="JH226132">
    <property type="protein sequence ID" value="EHY54943.1"/>
    <property type="molecule type" value="Genomic_DNA"/>
</dbReference>
<accession>H6BUX3</accession>
<keyword evidence="2" id="KW-1185">Reference proteome</keyword>
<gene>
    <name evidence="1" type="ORF">HMPREF1120_03102</name>
</gene>
<organism evidence="1 2">
    <name type="scientific">Exophiala dermatitidis (strain ATCC 34100 / CBS 525.76 / NIH/UT8656)</name>
    <name type="common">Black yeast</name>
    <name type="synonym">Wangiella dermatitidis</name>
    <dbReference type="NCBI Taxonomy" id="858893"/>
    <lineage>
        <taxon>Eukaryota</taxon>
        <taxon>Fungi</taxon>
        <taxon>Dikarya</taxon>
        <taxon>Ascomycota</taxon>
        <taxon>Pezizomycotina</taxon>
        <taxon>Eurotiomycetes</taxon>
        <taxon>Chaetothyriomycetidae</taxon>
        <taxon>Chaetothyriales</taxon>
        <taxon>Herpotrichiellaceae</taxon>
        <taxon>Exophiala</taxon>
    </lineage>
</organism>
<protein>
    <submittedName>
        <fullName evidence="1">Uncharacterized protein</fullName>
    </submittedName>
</protein>
<reference evidence="1" key="1">
    <citation type="submission" date="2011-07" db="EMBL/GenBank/DDBJ databases">
        <title>The Genome Sequence of Exophiala (Wangiella) dermatitidis NIH/UT8656.</title>
        <authorList>
            <consortium name="The Broad Institute Genome Sequencing Platform"/>
            <person name="Cuomo C."/>
            <person name="Wang Z."/>
            <person name="Hunicke-Smith S."/>
            <person name="Szanislo P.J."/>
            <person name="Earl A."/>
            <person name="Young S.K."/>
            <person name="Zeng Q."/>
            <person name="Gargeya S."/>
            <person name="Fitzgerald M."/>
            <person name="Haas B."/>
            <person name="Abouelleil A."/>
            <person name="Alvarado L."/>
            <person name="Arachchi H.M."/>
            <person name="Berlin A."/>
            <person name="Brown A."/>
            <person name="Chapman S.B."/>
            <person name="Chen Z."/>
            <person name="Dunbar C."/>
            <person name="Freedman E."/>
            <person name="Gearin G."/>
            <person name="Gellesch M."/>
            <person name="Goldberg J."/>
            <person name="Griggs A."/>
            <person name="Gujja S."/>
            <person name="Heiman D."/>
            <person name="Howarth C."/>
            <person name="Larson L."/>
            <person name="Lui A."/>
            <person name="MacDonald P.J.P."/>
            <person name="Montmayeur A."/>
            <person name="Murphy C."/>
            <person name="Neiman D."/>
            <person name="Pearson M."/>
            <person name="Priest M."/>
            <person name="Roberts A."/>
            <person name="Saif S."/>
            <person name="Shea T."/>
            <person name="Shenoy N."/>
            <person name="Sisk P."/>
            <person name="Stolte C."/>
            <person name="Sykes S."/>
            <person name="Wortman J."/>
            <person name="Nusbaum C."/>
            <person name="Birren B."/>
        </authorList>
    </citation>
    <scope>NUCLEOTIDE SEQUENCE</scope>
    <source>
        <strain evidence="1">NIH/UT8656</strain>
    </source>
</reference>
<evidence type="ECO:0000313" key="2">
    <source>
        <dbReference type="Proteomes" id="UP000007304"/>
    </source>
</evidence>
<dbReference type="RefSeq" id="XP_009155404.1">
    <property type="nucleotide sequence ID" value="XM_009157156.1"/>
</dbReference>
<dbReference type="VEuPathDB" id="FungiDB:HMPREF1120_03102"/>
<dbReference type="AlphaFoldDB" id="H6BUX3"/>
<dbReference type="HOGENOM" id="CLU_2250166_0_0_1"/>
<evidence type="ECO:0000313" key="1">
    <source>
        <dbReference type="EMBL" id="EHY54943.1"/>
    </source>
</evidence>
<proteinExistence type="predicted"/>
<name>H6BUX3_EXODN</name>
<sequence>MATTKPTLAASVTNPGSVLCDIVKVLSALVLGRIKRLPKSIPPLRMASSSPGSTCWIKKRTRSKSTHFKTKSNPLRNLEKKFFWVPTSYSWPTTSTGIPWMWDI</sequence>
<dbReference type="Proteomes" id="UP000007304">
    <property type="component" value="Unassembled WGS sequence"/>
</dbReference>
<dbReference type="GeneID" id="20307741"/>